<dbReference type="EMBL" id="VSSQ01004333">
    <property type="protein sequence ID" value="MPM24746.1"/>
    <property type="molecule type" value="Genomic_DNA"/>
</dbReference>
<keyword evidence="2" id="KW-1133">Transmembrane helix</keyword>
<keyword evidence="2" id="KW-0812">Transmembrane</keyword>
<dbReference type="AlphaFoldDB" id="A0A644Y857"/>
<evidence type="ECO:0000313" key="3">
    <source>
        <dbReference type="EMBL" id="MPM24746.1"/>
    </source>
</evidence>
<feature type="transmembrane region" description="Helical" evidence="2">
    <location>
        <begin position="347"/>
        <end position="369"/>
    </location>
</feature>
<protein>
    <submittedName>
        <fullName evidence="3">Uncharacterized protein</fullName>
    </submittedName>
</protein>
<evidence type="ECO:0000256" key="1">
    <source>
        <dbReference type="SAM" id="Coils"/>
    </source>
</evidence>
<evidence type="ECO:0000256" key="2">
    <source>
        <dbReference type="SAM" id="Phobius"/>
    </source>
</evidence>
<organism evidence="3">
    <name type="scientific">bioreactor metagenome</name>
    <dbReference type="NCBI Taxonomy" id="1076179"/>
    <lineage>
        <taxon>unclassified sequences</taxon>
        <taxon>metagenomes</taxon>
        <taxon>ecological metagenomes</taxon>
    </lineage>
</organism>
<proteinExistence type="predicted"/>
<comment type="caution">
    <text evidence="3">The sequence shown here is derived from an EMBL/GenBank/DDBJ whole genome shotgun (WGS) entry which is preliminary data.</text>
</comment>
<sequence length="370" mass="42765">MAKLMGRRAPALKVETISAENALDVLGSEFRLGKEKIASILRSVGIKVEGSKAASELSLYREIIACKLGDRSRFAISDEAYLDTLDEQLRSFDEIYVDTAPIIQLDYFLYFVANAEPILKRRKKKLLILEKTMEELHGLKDNQEKDLEVRVRATIRPDLIRQLAKRGLVRIGDTGSVGIADDHLVSLFRQVGANKSLLLITQDRGLSERIVRLAQELEKQPKVKEELPWWKKIFKSKEEQHEHDHHMVVCKLVEEGRLKRCYICPECNESYYDDLHDCEGMVLCGRCYLDLKEQEARQVEANKKKREAELKAEEERQRKLEEEEKRLEAERSKQTVAQRLEQQRKKLLRIGLTALPIVLLLLILLLLILL</sequence>
<gene>
    <name evidence="3" type="ORF">SDC9_71231</name>
</gene>
<accession>A0A644Y857</accession>
<dbReference type="Gene3D" id="3.40.50.1010">
    <property type="entry name" value="5'-nuclease"/>
    <property type="match status" value="1"/>
</dbReference>
<reference evidence="3" key="1">
    <citation type="submission" date="2019-08" db="EMBL/GenBank/DDBJ databases">
        <authorList>
            <person name="Kucharzyk K."/>
            <person name="Murdoch R.W."/>
            <person name="Higgins S."/>
            <person name="Loffler F."/>
        </authorList>
    </citation>
    <scope>NUCLEOTIDE SEQUENCE</scope>
</reference>
<name>A0A644Y857_9ZZZZ</name>
<keyword evidence="2" id="KW-0472">Membrane</keyword>
<feature type="coiled-coil region" evidence="1">
    <location>
        <begin position="289"/>
        <end position="346"/>
    </location>
</feature>
<keyword evidence="1" id="KW-0175">Coiled coil</keyword>